<keyword evidence="4" id="KW-1185">Reference proteome</keyword>
<dbReference type="GO" id="GO:0016491">
    <property type="term" value="F:oxidoreductase activity"/>
    <property type="evidence" value="ECO:0007669"/>
    <property type="project" value="UniProtKB-KW"/>
</dbReference>
<dbReference type="Proteomes" id="UP001149607">
    <property type="component" value="Chromosome"/>
</dbReference>
<reference evidence="3" key="2">
    <citation type="submission" date="2024-02" db="EMBL/GenBank/DDBJ databases">
        <title>Neisseria leonii sp. nov.</title>
        <authorList>
            <person name="Boutroux M."/>
            <person name="Favre-Rochex S."/>
            <person name="Gorgette O."/>
            <person name="Touak G."/>
            <person name="Muhle E."/>
            <person name="Chesneau O."/>
            <person name="Clermont D."/>
            <person name="Rahi P."/>
        </authorList>
    </citation>
    <scope>NUCLEOTIDE SEQUENCE</scope>
    <source>
        <strain evidence="3">51.81</strain>
    </source>
</reference>
<evidence type="ECO:0000313" key="4">
    <source>
        <dbReference type="Proteomes" id="UP001149607"/>
    </source>
</evidence>
<reference evidence="2" key="1">
    <citation type="submission" date="2022-10" db="EMBL/GenBank/DDBJ databases">
        <authorList>
            <person name="Boutroux M."/>
        </authorList>
    </citation>
    <scope>NUCLEOTIDE SEQUENCE</scope>
    <source>
        <strain evidence="2">51.81</strain>
    </source>
</reference>
<dbReference type="EC" id="1.17.8.1" evidence="2"/>
<evidence type="ECO:0000313" key="2">
    <source>
        <dbReference type="EMBL" id="MDD9328433.1"/>
    </source>
</evidence>
<name>A0A9X4EAK7_9NEIS</name>
<accession>A0A9X4EAK7</accession>
<dbReference type="EMBL" id="JAPQFL010000006">
    <property type="protein sequence ID" value="MDD9328433.1"/>
    <property type="molecule type" value="Genomic_DNA"/>
</dbReference>
<dbReference type="AlphaFoldDB" id="A0A9X4EAK7"/>
<dbReference type="InterPro" id="IPR002937">
    <property type="entry name" value="Amino_oxidase"/>
</dbReference>
<proteinExistence type="predicted"/>
<feature type="domain" description="Amine oxidase" evidence="1">
    <location>
        <begin position="17"/>
        <end position="424"/>
    </location>
</feature>
<dbReference type="RefSeq" id="WP_274585515.1">
    <property type="nucleotide sequence ID" value="NZ_CP146598.1"/>
</dbReference>
<dbReference type="NCBIfam" id="TIGR03467">
    <property type="entry name" value="HpnE"/>
    <property type="match status" value="1"/>
</dbReference>
<keyword evidence="2" id="KW-0560">Oxidoreductase</keyword>
<dbReference type="PANTHER" id="PTHR42923">
    <property type="entry name" value="PROTOPORPHYRINOGEN OXIDASE"/>
    <property type="match status" value="1"/>
</dbReference>
<evidence type="ECO:0000313" key="3">
    <source>
        <dbReference type="EMBL" id="WWY03826.1"/>
    </source>
</evidence>
<gene>
    <name evidence="2" type="primary">hpnE</name>
    <name evidence="2" type="ORF">ORY91_001860</name>
    <name evidence="3" type="ORF">V9W64_03590</name>
</gene>
<dbReference type="Gene3D" id="3.50.50.60">
    <property type="entry name" value="FAD/NAD(P)-binding domain"/>
    <property type="match status" value="2"/>
</dbReference>
<organism evidence="2">
    <name type="scientific">Neisseria leonii</name>
    <dbReference type="NCBI Taxonomy" id="2995413"/>
    <lineage>
        <taxon>Bacteria</taxon>
        <taxon>Pseudomonadati</taxon>
        <taxon>Pseudomonadota</taxon>
        <taxon>Betaproteobacteria</taxon>
        <taxon>Neisseriales</taxon>
        <taxon>Neisseriaceae</taxon>
        <taxon>Neisseria</taxon>
    </lineage>
</organism>
<dbReference type="InterPro" id="IPR017830">
    <property type="entry name" value="SQase_HpnE"/>
</dbReference>
<evidence type="ECO:0000259" key="1">
    <source>
        <dbReference type="Pfam" id="PF01593"/>
    </source>
</evidence>
<dbReference type="InterPro" id="IPR050464">
    <property type="entry name" value="Zeta_carotene_desat/Oxidored"/>
</dbReference>
<protein>
    <submittedName>
        <fullName evidence="2">Hydroxysqualene dehydroxylase HpnE</fullName>
        <ecNumber evidence="2">1.17.8.1</ecNumber>
    </submittedName>
</protein>
<dbReference type="Pfam" id="PF01593">
    <property type="entry name" value="Amino_oxidase"/>
    <property type="match status" value="1"/>
</dbReference>
<sequence>MSARKQPKIAVIGAGWSGLAAAVYLSGRADLTVFEAGRTAGGRARTLAGDQAGFRFLDNGQHILMGAYRSVAELMDKIGSPPGTLRQLPLQWYLADGLKFQTADLPAPWHLLAGIARARGIGWREKWQLLRQMAALKKETRDVAAAVWLRECRCPPVLVRDFWQPLIWGALNTPLEQAGIQFARAVLQDGVWADKNAAQYWLPQSDLGSIVPEPAVRYLREQGAQMRFSQRVGRLKTAAGRKVAVDGEWFDGVVLAVAPYHGAAMLPEEMPEEWVSTWRNTAYHAITTVYLRYGRAFSLPAPMTGLADAAVQWFIAREDAAGQAQEVAAVISVSDRLPPHDTRQWAAAAHRDLARLVPDLPEPEAVRVITEKRATAASTAGRRLPDCTWLHRQGIYPAGDWLHPRYPATLEAAVQSGRAAAEMMIDEYGM</sequence>
<dbReference type="EMBL" id="CP146598">
    <property type="protein sequence ID" value="WWY03826.1"/>
    <property type="molecule type" value="Genomic_DNA"/>
</dbReference>
<dbReference type="InterPro" id="IPR036188">
    <property type="entry name" value="FAD/NAD-bd_sf"/>
</dbReference>
<dbReference type="SUPFAM" id="SSF51905">
    <property type="entry name" value="FAD/NAD(P)-binding domain"/>
    <property type="match status" value="1"/>
</dbReference>
<dbReference type="PANTHER" id="PTHR42923:SF47">
    <property type="entry name" value="BLR3003 PROTEIN"/>
    <property type="match status" value="1"/>
</dbReference>